<name>A0A8X6YUU0_9ARAC</name>
<dbReference type="AlphaFoldDB" id="A0A8X6YUU0"/>
<proteinExistence type="predicted"/>
<feature type="compositionally biased region" description="Low complexity" evidence="1">
    <location>
        <begin position="11"/>
        <end position="29"/>
    </location>
</feature>
<comment type="caution">
    <text evidence="2">The sequence shown here is derived from an EMBL/GenBank/DDBJ whole genome shotgun (WGS) entry which is preliminary data.</text>
</comment>
<sequence length="92" mass="10618">MSDTEMDLTPTKSEASFRSRSSTSTKSGTPNPTTPVSDYARRRQAMVRLQQQDTLIQGYQKFLQYQRNMNDEHGICNDIMRNDQRSKNQIGK</sequence>
<organism evidence="2 3">
    <name type="scientific">Trichonephila inaurata madagascariensis</name>
    <dbReference type="NCBI Taxonomy" id="2747483"/>
    <lineage>
        <taxon>Eukaryota</taxon>
        <taxon>Metazoa</taxon>
        <taxon>Ecdysozoa</taxon>
        <taxon>Arthropoda</taxon>
        <taxon>Chelicerata</taxon>
        <taxon>Arachnida</taxon>
        <taxon>Araneae</taxon>
        <taxon>Araneomorphae</taxon>
        <taxon>Entelegynae</taxon>
        <taxon>Araneoidea</taxon>
        <taxon>Nephilidae</taxon>
        <taxon>Trichonephila</taxon>
        <taxon>Trichonephila inaurata</taxon>
    </lineage>
</organism>
<evidence type="ECO:0000256" key="1">
    <source>
        <dbReference type="SAM" id="MobiDB-lite"/>
    </source>
</evidence>
<keyword evidence="3" id="KW-1185">Reference proteome</keyword>
<protein>
    <submittedName>
        <fullName evidence="2">Uncharacterized protein</fullName>
    </submittedName>
</protein>
<feature type="region of interest" description="Disordered" evidence="1">
    <location>
        <begin position="1"/>
        <end position="43"/>
    </location>
</feature>
<evidence type="ECO:0000313" key="2">
    <source>
        <dbReference type="EMBL" id="GFY77413.1"/>
    </source>
</evidence>
<evidence type="ECO:0000313" key="3">
    <source>
        <dbReference type="Proteomes" id="UP000886998"/>
    </source>
</evidence>
<dbReference type="EMBL" id="BMAV01022442">
    <property type="protein sequence ID" value="GFY77413.1"/>
    <property type="molecule type" value="Genomic_DNA"/>
</dbReference>
<accession>A0A8X6YUU0</accession>
<reference evidence="2" key="1">
    <citation type="submission" date="2020-08" db="EMBL/GenBank/DDBJ databases">
        <title>Multicomponent nature underlies the extraordinary mechanical properties of spider dragline silk.</title>
        <authorList>
            <person name="Kono N."/>
            <person name="Nakamura H."/>
            <person name="Mori M."/>
            <person name="Yoshida Y."/>
            <person name="Ohtoshi R."/>
            <person name="Malay A.D."/>
            <person name="Moran D.A.P."/>
            <person name="Tomita M."/>
            <person name="Numata K."/>
            <person name="Arakawa K."/>
        </authorList>
    </citation>
    <scope>NUCLEOTIDE SEQUENCE</scope>
</reference>
<dbReference type="Proteomes" id="UP000886998">
    <property type="component" value="Unassembled WGS sequence"/>
</dbReference>
<gene>
    <name evidence="2" type="ORF">TNIN_380161</name>
</gene>